<comment type="cofactor">
    <cofactor evidence="1">
        <name>Mg(2+)</name>
        <dbReference type="ChEBI" id="CHEBI:18420"/>
    </cofactor>
</comment>
<dbReference type="GO" id="GO:0000287">
    <property type="term" value="F:magnesium ion binding"/>
    <property type="evidence" value="ECO:0007669"/>
    <property type="project" value="TreeGrafter"/>
</dbReference>
<evidence type="ECO:0000256" key="8">
    <source>
        <dbReference type="ARBA" id="ARBA00022801"/>
    </source>
</evidence>
<accession>A0A4V3SED6</accession>
<dbReference type="NCBIfam" id="TIGR00338">
    <property type="entry name" value="serB"/>
    <property type="match status" value="1"/>
</dbReference>
<dbReference type="Pfam" id="PF12710">
    <property type="entry name" value="HAD"/>
    <property type="match status" value="1"/>
</dbReference>
<comment type="similarity">
    <text evidence="3">Belongs to the HAD-like hydrolase superfamily. SerB family.</text>
</comment>
<comment type="caution">
    <text evidence="13">The sequence shown here is derived from an EMBL/GenBank/DDBJ whole genome shotgun (WGS) entry which is preliminary data.</text>
</comment>
<dbReference type="Gene3D" id="1.10.150.210">
    <property type="entry name" value="Phosphoserine phosphatase, domain 2"/>
    <property type="match status" value="1"/>
</dbReference>
<name>A0A4V3SED6_OPIFE</name>
<protein>
    <recommendedName>
        <fullName evidence="5">Phosphoserine phosphatase</fullName>
        <ecNumber evidence="4">3.1.3.3</ecNumber>
    </recommendedName>
    <alternativeName>
        <fullName evidence="11">O-phosphoserine phosphohydrolase</fullName>
    </alternativeName>
</protein>
<dbReference type="UniPathway" id="UPA00135">
    <property type="reaction ID" value="UER00198"/>
</dbReference>
<evidence type="ECO:0000256" key="1">
    <source>
        <dbReference type="ARBA" id="ARBA00001946"/>
    </source>
</evidence>
<evidence type="ECO:0000256" key="6">
    <source>
        <dbReference type="ARBA" id="ARBA00022605"/>
    </source>
</evidence>
<keyword evidence="9" id="KW-0460">Magnesium</keyword>
<dbReference type="EMBL" id="SJOL01006893">
    <property type="protein sequence ID" value="TGZ64104.1"/>
    <property type="molecule type" value="Genomic_DNA"/>
</dbReference>
<evidence type="ECO:0000256" key="12">
    <source>
        <dbReference type="PIRSR" id="PIRSR604469-1"/>
    </source>
</evidence>
<dbReference type="GO" id="GO:0036424">
    <property type="term" value="F:L-phosphoserine phosphatase activity"/>
    <property type="evidence" value="ECO:0007669"/>
    <property type="project" value="InterPro"/>
</dbReference>
<dbReference type="PANTHER" id="PTHR43344:SF2">
    <property type="entry name" value="PHOSPHOSERINE PHOSPHATASE"/>
    <property type="match status" value="1"/>
</dbReference>
<dbReference type="GO" id="GO:0005737">
    <property type="term" value="C:cytoplasm"/>
    <property type="evidence" value="ECO:0007669"/>
    <property type="project" value="TreeGrafter"/>
</dbReference>
<evidence type="ECO:0000256" key="2">
    <source>
        <dbReference type="ARBA" id="ARBA00005135"/>
    </source>
</evidence>
<dbReference type="AlphaFoldDB" id="A0A4V3SED6"/>
<dbReference type="GO" id="GO:0006564">
    <property type="term" value="P:L-serine biosynthetic process"/>
    <property type="evidence" value="ECO:0007669"/>
    <property type="project" value="UniProtKB-KW"/>
</dbReference>
<evidence type="ECO:0000256" key="4">
    <source>
        <dbReference type="ARBA" id="ARBA00012640"/>
    </source>
</evidence>
<dbReference type="InterPro" id="IPR050582">
    <property type="entry name" value="HAD-like_SerB"/>
</dbReference>
<dbReference type="Proteomes" id="UP000308267">
    <property type="component" value="Unassembled WGS sequence"/>
</dbReference>
<evidence type="ECO:0000256" key="10">
    <source>
        <dbReference type="ARBA" id="ARBA00023299"/>
    </source>
</evidence>
<keyword evidence="10" id="KW-0718">Serine biosynthesis</keyword>
<dbReference type="STRING" id="147828.A0A4V3SED6"/>
<keyword evidence="8" id="KW-0378">Hydrolase</keyword>
<sequence length="247" mass="27467">MYELQRRSLNTFDHRYVFICNMPPFSVDWSSIGCVCFDVDSTVCVDEGIDELARFLSCESEVQAVTSKAMNGELDFTQSLIRRLEIMRPSRSDIQRFLSFKQPSLTPGTKDVVQRLQNSGLHVCLVSGGFYPLVEPVAKLLNVPLENVYCNQLLFRDDGAYLGFDDTAPTCRSDGKATVVDSLIRRFQTGVIIVGDGMTDAKACPPATFFIGFGGNADRPPVRAATPYFCTTMQELLELFRSVGLVL</sequence>
<proteinExistence type="inferred from homology"/>
<dbReference type="EC" id="3.1.3.3" evidence="4"/>
<keyword evidence="7" id="KW-0479">Metal-binding</keyword>
<dbReference type="Gene3D" id="3.40.50.1000">
    <property type="entry name" value="HAD superfamily/HAD-like"/>
    <property type="match status" value="1"/>
</dbReference>
<evidence type="ECO:0000256" key="5">
    <source>
        <dbReference type="ARBA" id="ARBA00015196"/>
    </source>
</evidence>
<evidence type="ECO:0000313" key="14">
    <source>
        <dbReference type="Proteomes" id="UP000308267"/>
    </source>
</evidence>
<evidence type="ECO:0000313" key="13">
    <source>
        <dbReference type="EMBL" id="TGZ64104.1"/>
    </source>
</evidence>
<gene>
    <name evidence="13" type="ORF">CRM22_006538</name>
</gene>
<dbReference type="InterPro" id="IPR004469">
    <property type="entry name" value="PSP"/>
</dbReference>
<feature type="active site" description="Proton donor" evidence="12">
    <location>
        <position position="40"/>
    </location>
</feature>
<keyword evidence="14" id="KW-1185">Reference proteome</keyword>
<feature type="active site" description="Nucleophile" evidence="12">
    <location>
        <position position="38"/>
    </location>
</feature>
<dbReference type="PANTHER" id="PTHR43344">
    <property type="entry name" value="PHOSPHOSERINE PHOSPHATASE"/>
    <property type="match status" value="1"/>
</dbReference>
<reference evidence="13 14" key="1">
    <citation type="journal article" date="2019" name="BMC Genomics">
        <title>New insights from Opisthorchis felineus genome: update on genomics of the epidemiologically important liver flukes.</title>
        <authorList>
            <person name="Ershov N.I."/>
            <person name="Mordvinov V.A."/>
            <person name="Prokhortchouk E.B."/>
            <person name="Pakharukova M.Y."/>
            <person name="Gunbin K.V."/>
            <person name="Ustyantsev K."/>
            <person name="Genaev M.A."/>
            <person name="Blinov A.G."/>
            <person name="Mazur A."/>
            <person name="Boulygina E."/>
            <person name="Tsygankova S."/>
            <person name="Khrameeva E."/>
            <person name="Chekanov N."/>
            <person name="Fan G."/>
            <person name="Xiao A."/>
            <person name="Zhang H."/>
            <person name="Xu X."/>
            <person name="Yang H."/>
            <person name="Solovyev V."/>
            <person name="Lee S.M."/>
            <person name="Liu X."/>
            <person name="Afonnikov D.A."/>
            <person name="Skryabin K.G."/>
        </authorList>
    </citation>
    <scope>NUCLEOTIDE SEQUENCE [LARGE SCALE GENOMIC DNA]</scope>
    <source>
        <strain evidence="13">AK-0245</strain>
        <tissue evidence="13">Whole organism</tissue>
    </source>
</reference>
<dbReference type="NCBIfam" id="TIGR01488">
    <property type="entry name" value="HAD-SF-IB"/>
    <property type="match status" value="1"/>
</dbReference>
<dbReference type="InterPro" id="IPR036412">
    <property type="entry name" value="HAD-like_sf"/>
</dbReference>
<evidence type="ECO:0000256" key="11">
    <source>
        <dbReference type="ARBA" id="ARBA00031693"/>
    </source>
</evidence>
<evidence type="ECO:0000256" key="7">
    <source>
        <dbReference type="ARBA" id="ARBA00022723"/>
    </source>
</evidence>
<dbReference type="CDD" id="cd04309">
    <property type="entry name" value="HAD_PSP_eu"/>
    <property type="match status" value="1"/>
</dbReference>
<organism evidence="13 14">
    <name type="scientific">Opisthorchis felineus</name>
    <dbReference type="NCBI Taxonomy" id="147828"/>
    <lineage>
        <taxon>Eukaryota</taxon>
        <taxon>Metazoa</taxon>
        <taxon>Spiralia</taxon>
        <taxon>Lophotrochozoa</taxon>
        <taxon>Platyhelminthes</taxon>
        <taxon>Trematoda</taxon>
        <taxon>Digenea</taxon>
        <taxon>Opisthorchiida</taxon>
        <taxon>Opisthorchiata</taxon>
        <taxon>Opisthorchiidae</taxon>
        <taxon>Opisthorchis</taxon>
    </lineage>
</organism>
<dbReference type="InterPro" id="IPR023214">
    <property type="entry name" value="HAD_sf"/>
</dbReference>
<dbReference type="OrthoDB" id="27226at2759"/>
<evidence type="ECO:0000256" key="9">
    <source>
        <dbReference type="ARBA" id="ARBA00022842"/>
    </source>
</evidence>
<evidence type="ECO:0000256" key="3">
    <source>
        <dbReference type="ARBA" id="ARBA00009184"/>
    </source>
</evidence>
<dbReference type="SUPFAM" id="SSF56784">
    <property type="entry name" value="HAD-like"/>
    <property type="match status" value="1"/>
</dbReference>
<comment type="pathway">
    <text evidence="2">Amino-acid biosynthesis; L-serine biosynthesis; L-serine from 3-phospho-D-glycerate: step 3/3.</text>
</comment>
<keyword evidence="6" id="KW-0028">Amino-acid biosynthesis</keyword>